<dbReference type="InterPro" id="IPR003891">
    <property type="entry name" value="Initiation_fac_eIF4g_MI"/>
</dbReference>
<dbReference type="Gene3D" id="1.25.40.180">
    <property type="match status" value="4"/>
</dbReference>
<dbReference type="PROSITE" id="PS51366">
    <property type="entry name" value="MI"/>
    <property type="match status" value="4"/>
</dbReference>
<dbReference type="Pfam" id="PF02847">
    <property type="entry name" value="MA3"/>
    <property type="match status" value="4"/>
</dbReference>
<comment type="similarity">
    <text evidence="2">Belongs to the PDCD4 family.</text>
</comment>
<feature type="domain" description="MI" evidence="7">
    <location>
        <begin position="655"/>
        <end position="768"/>
    </location>
</feature>
<evidence type="ECO:0000256" key="3">
    <source>
        <dbReference type="ARBA" id="ARBA00022490"/>
    </source>
</evidence>
<comment type="subcellular location">
    <subcellularLocation>
        <location evidence="1">Cytoplasm</location>
    </subcellularLocation>
</comment>
<evidence type="ECO:0000256" key="4">
    <source>
        <dbReference type="ARBA" id="ARBA00022737"/>
    </source>
</evidence>
<dbReference type="GO" id="GO:0005737">
    <property type="term" value="C:cytoplasm"/>
    <property type="evidence" value="ECO:0007669"/>
    <property type="project" value="UniProtKB-SubCell"/>
</dbReference>
<accession>A0AAW1P9I3</accession>
<sequence>MSPVPKPQAERLSTSKQPQSNRKIGRQQLKSGEFGQNMPREGSGALARSSSGLERLSSQPFLTEDQRAALDAALAAKQTAGQPAKPAPIKPAPQTSDETATANAAYKASIKALHNEKGAKWHDRHMNRHAAKGPGLPGRAKKGGSGGKYTWGGMLAEAQDGVQVDSNDPNYDSDDDMTRVSLQYDELAEDLETFKSGVVATLNEYFSNGDTKEAAFALLELGKPDFHHWFVKKAVTMSMDKHDKEREMTSVLLSSLYSEVIRQDQMAKGFFALADSIADLSLDVPSAPEMLANFIARAVVDEVLPPSFVGRLPAGPDKQQAEVYGACEARLAGRHAAEALQRCWGSSAGRSLMQTRESVASLLKEYQASHDVEEADRCLRALNVPFFHHELVKQLLLACMSAPAHQGSLLNLLERLAASGEVSLSQISKGFKRVKDSLEDVCLDFPSGELQLQECVSVGQAEGWLDGDWDAQDPHATPNGLASPNSPHIRAFKASASRIIKQFFASGECEDAAASLQALDTERPMEVFVKQAVLLAMEERPRERELVSKLLTHLHPSMLTTDQAEAGFLRLLYSAEDLILDCPQAVHYLGLFLGRAVVDSVLPAESFLSAALEAMPDRSLGLSVVGFAGDELGKRGVAERMRKCWGSVTERNTAELEAQMKEIVSKYLVVGDPMAAQCQLHELGAPAFHHEFVTLAFNAAAANPAADERIKDLLDLMVASGTISQTQMSDGFARVSAQVKGSSVGEGARSCFATFQQHASSHGWLEVA</sequence>
<evidence type="ECO:0000313" key="9">
    <source>
        <dbReference type="Proteomes" id="UP001465755"/>
    </source>
</evidence>
<protein>
    <recommendedName>
        <fullName evidence="7">MI domain-containing protein</fullName>
    </recommendedName>
</protein>
<dbReference type="InterPro" id="IPR016024">
    <property type="entry name" value="ARM-type_fold"/>
</dbReference>
<keyword evidence="9" id="KW-1185">Reference proteome</keyword>
<dbReference type="GO" id="GO:0045892">
    <property type="term" value="P:negative regulation of DNA-templated transcription"/>
    <property type="evidence" value="ECO:0007669"/>
    <property type="project" value="InterPro"/>
</dbReference>
<evidence type="ECO:0000256" key="2">
    <source>
        <dbReference type="ARBA" id="ARBA00005497"/>
    </source>
</evidence>
<dbReference type="Proteomes" id="UP001465755">
    <property type="component" value="Unassembled WGS sequence"/>
</dbReference>
<keyword evidence="4" id="KW-0677">Repeat</keyword>
<keyword evidence="5" id="KW-0539">Nucleus</keyword>
<feature type="domain" description="MI" evidence="7">
    <location>
        <begin position="193"/>
        <end position="314"/>
    </location>
</feature>
<feature type="region of interest" description="Disordered" evidence="6">
    <location>
        <begin position="1"/>
        <end position="102"/>
    </location>
</feature>
<evidence type="ECO:0000256" key="6">
    <source>
        <dbReference type="SAM" id="MobiDB-lite"/>
    </source>
</evidence>
<organism evidence="8 9">
    <name type="scientific">Symbiochloris irregularis</name>
    <dbReference type="NCBI Taxonomy" id="706552"/>
    <lineage>
        <taxon>Eukaryota</taxon>
        <taxon>Viridiplantae</taxon>
        <taxon>Chlorophyta</taxon>
        <taxon>core chlorophytes</taxon>
        <taxon>Trebouxiophyceae</taxon>
        <taxon>Trebouxiales</taxon>
        <taxon>Trebouxiaceae</taxon>
        <taxon>Symbiochloris</taxon>
    </lineage>
</organism>
<reference evidence="8 9" key="1">
    <citation type="journal article" date="2024" name="Nat. Commun.">
        <title>Phylogenomics reveals the evolutionary origins of lichenization in chlorophyte algae.</title>
        <authorList>
            <person name="Puginier C."/>
            <person name="Libourel C."/>
            <person name="Otte J."/>
            <person name="Skaloud P."/>
            <person name="Haon M."/>
            <person name="Grisel S."/>
            <person name="Petersen M."/>
            <person name="Berrin J.G."/>
            <person name="Delaux P.M."/>
            <person name="Dal Grande F."/>
            <person name="Keller J."/>
        </authorList>
    </citation>
    <scope>NUCLEOTIDE SEQUENCE [LARGE SCALE GENOMIC DNA]</scope>
    <source>
        <strain evidence="8 9">SAG 2036</strain>
    </source>
</reference>
<evidence type="ECO:0000313" key="8">
    <source>
        <dbReference type="EMBL" id="KAK9805111.1"/>
    </source>
</evidence>
<keyword evidence="3" id="KW-0963">Cytoplasm</keyword>
<dbReference type="EMBL" id="JALJOQ010000045">
    <property type="protein sequence ID" value="KAK9805111.1"/>
    <property type="molecule type" value="Genomic_DNA"/>
</dbReference>
<feature type="compositionally biased region" description="Polar residues" evidence="6">
    <location>
        <begin position="11"/>
        <end position="22"/>
    </location>
</feature>
<comment type="caution">
    <text evidence="8">The sequence shown here is derived from an EMBL/GenBank/DDBJ whole genome shotgun (WGS) entry which is preliminary data.</text>
</comment>
<evidence type="ECO:0000256" key="1">
    <source>
        <dbReference type="ARBA" id="ARBA00004496"/>
    </source>
</evidence>
<feature type="compositionally biased region" description="Low complexity" evidence="6">
    <location>
        <begin position="40"/>
        <end position="54"/>
    </location>
</feature>
<proteinExistence type="inferred from homology"/>
<dbReference type="InterPro" id="IPR039778">
    <property type="entry name" value="PDCD4"/>
</dbReference>
<feature type="domain" description="MI" evidence="7">
    <location>
        <begin position="354"/>
        <end position="475"/>
    </location>
</feature>
<dbReference type="SMART" id="SM00544">
    <property type="entry name" value="MA3"/>
    <property type="match status" value="4"/>
</dbReference>
<dbReference type="AlphaFoldDB" id="A0AAW1P9I3"/>
<dbReference type="PANTHER" id="PTHR12626">
    <property type="entry name" value="PROGRAMMED CELL DEATH 4"/>
    <property type="match status" value="1"/>
</dbReference>
<evidence type="ECO:0000256" key="5">
    <source>
        <dbReference type="ARBA" id="ARBA00023242"/>
    </source>
</evidence>
<feature type="domain" description="MI" evidence="7">
    <location>
        <begin position="491"/>
        <end position="612"/>
    </location>
</feature>
<evidence type="ECO:0000259" key="7">
    <source>
        <dbReference type="PROSITE" id="PS51366"/>
    </source>
</evidence>
<gene>
    <name evidence="8" type="ORF">WJX73_009330</name>
</gene>
<dbReference type="FunFam" id="1.25.40.180:FF:000009">
    <property type="entry name" value="programmed cell death protein 4"/>
    <property type="match status" value="1"/>
</dbReference>
<dbReference type="PANTHER" id="PTHR12626:SF0">
    <property type="entry name" value="PROGRAMMED CELL DEATH PROTEIN 4"/>
    <property type="match status" value="1"/>
</dbReference>
<name>A0AAW1P9I3_9CHLO</name>
<dbReference type="SUPFAM" id="SSF48371">
    <property type="entry name" value="ARM repeat"/>
    <property type="match status" value="4"/>
</dbReference>